<feature type="transmembrane region" description="Helical" evidence="8">
    <location>
        <begin position="253"/>
        <end position="276"/>
    </location>
</feature>
<evidence type="ECO:0000256" key="1">
    <source>
        <dbReference type="ARBA" id="ARBA00004141"/>
    </source>
</evidence>
<feature type="transmembrane region" description="Helical" evidence="8">
    <location>
        <begin position="99"/>
        <end position="118"/>
    </location>
</feature>
<organism evidence="10">
    <name type="scientific">Scrofimicrobium appendicitidis</name>
    <dbReference type="NCBI Taxonomy" id="3079930"/>
    <lineage>
        <taxon>Bacteria</taxon>
        <taxon>Bacillati</taxon>
        <taxon>Actinomycetota</taxon>
        <taxon>Actinomycetes</taxon>
        <taxon>Actinomycetales</taxon>
        <taxon>Actinomycetaceae</taxon>
        <taxon>Scrofimicrobium</taxon>
    </lineage>
</organism>
<evidence type="ECO:0000256" key="9">
    <source>
        <dbReference type="NCBIfam" id="TIGR00751"/>
    </source>
</evidence>
<dbReference type="InterPro" id="IPR044878">
    <property type="entry name" value="UbiA_sf"/>
</dbReference>
<dbReference type="InterPro" id="IPR026046">
    <property type="entry name" value="UBIAD1"/>
</dbReference>
<feature type="transmembrane region" description="Helical" evidence="8">
    <location>
        <begin position="124"/>
        <end position="140"/>
    </location>
</feature>
<feature type="transmembrane region" description="Helical" evidence="8">
    <location>
        <begin position="228"/>
        <end position="247"/>
    </location>
</feature>
<feature type="transmembrane region" description="Helical" evidence="8">
    <location>
        <begin position="288"/>
        <end position="304"/>
    </location>
</feature>
<dbReference type="GO" id="GO:0009234">
    <property type="term" value="P:menaquinone biosynthetic process"/>
    <property type="evidence" value="ECO:0007669"/>
    <property type="project" value="UniProtKB-UniRule"/>
</dbReference>
<dbReference type="RefSeq" id="WP_350257993.1">
    <property type="nucleotide sequence ID" value="NZ_CP138335.1"/>
</dbReference>
<dbReference type="HAMAP" id="MF_01937">
    <property type="entry name" value="MenA_1"/>
    <property type="match status" value="1"/>
</dbReference>
<evidence type="ECO:0000313" key="10">
    <source>
        <dbReference type="EMBL" id="XBW07791.1"/>
    </source>
</evidence>
<comment type="pathway">
    <text evidence="8">Quinol/quinone metabolism; menaquinone biosynthesis; menaquinol from 1,4-dihydroxy-2-naphthoate: step 1/2.</text>
</comment>
<keyword evidence="5 8" id="KW-0812">Transmembrane</keyword>
<keyword evidence="6 8" id="KW-1133">Transmembrane helix</keyword>
<dbReference type="PIRSF" id="PIRSF005355">
    <property type="entry name" value="UBIAD1"/>
    <property type="match status" value="1"/>
</dbReference>
<dbReference type="KEGG" id="sapp:SAC06_09115"/>
<dbReference type="CDD" id="cd13962">
    <property type="entry name" value="PT_UbiA_UBIAD1"/>
    <property type="match status" value="1"/>
</dbReference>
<dbReference type="NCBIfam" id="NF004751">
    <property type="entry name" value="PRK06080.1-3"/>
    <property type="match status" value="1"/>
</dbReference>
<reference evidence="10" key="1">
    <citation type="submission" date="2023-11" db="EMBL/GenBank/DDBJ databases">
        <title>Scrofimicrobium hongkongense sp. nov., isolated from a patient with peritonitis.</title>
        <authorList>
            <person name="Lao H.Y."/>
            <person name="Wong A.Y.P."/>
            <person name="Ng T.L."/>
            <person name="Wong R.Y.L."/>
            <person name="Yau M.C.Y."/>
            <person name="Lam J.Y.W."/>
            <person name="Siu G.K.H."/>
        </authorList>
    </citation>
    <scope>NUCLEOTIDE SEQUENCE</scope>
    <source>
        <strain evidence="10">R131</strain>
    </source>
</reference>
<dbReference type="Gene3D" id="1.10.357.140">
    <property type="entry name" value="UbiA prenyltransferase"/>
    <property type="match status" value="1"/>
</dbReference>
<dbReference type="InterPro" id="IPR000537">
    <property type="entry name" value="UbiA_prenyltransferase"/>
</dbReference>
<comment type="subcellular location">
    <subcellularLocation>
        <location evidence="8">Cell membrane</location>
        <topology evidence="8">Multi-pass membrane protein</topology>
    </subcellularLocation>
    <subcellularLocation>
        <location evidence="1">Membrane</location>
        <topology evidence="1">Multi-pass membrane protein</topology>
    </subcellularLocation>
</comment>
<comment type="function">
    <text evidence="8">Conversion of 1,4-dihydroxy-2-naphthoate (DHNA) to demethylmenaquinone (DMK).</text>
</comment>
<evidence type="ECO:0000256" key="8">
    <source>
        <dbReference type="HAMAP-Rule" id="MF_01937"/>
    </source>
</evidence>
<feature type="transmembrane region" description="Helical" evidence="8">
    <location>
        <begin position="51"/>
        <end position="68"/>
    </location>
</feature>
<evidence type="ECO:0000256" key="7">
    <source>
        <dbReference type="ARBA" id="ARBA00023136"/>
    </source>
</evidence>
<protein>
    <recommendedName>
        <fullName evidence="8 9">1,4-dihydroxy-2-naphthoate octaprenyltransferase</fullName>
        <shortName evidence="8">DHNA-octaprenyltransferase</shortName>
        <ecNumber evidence="8 9">2.5.1.74</ecNumber>
    </recommendedName>
</protein>
<dbReference type="EMBL" id="CP138335">
    <property type="protein sequence ID" value="XBW07791.1"/>
    <property type="molecule type" value="Genomic_DNA"/>
</dbReference>
<dbReference type="AlphaFoldDB" id="A0AAU7V689"/>
<evidence type="ECO:0000256" key="4">
    <source>
        <dbReference type="ARBA" id="ARBA00022679"/>
    </source>
</evidence>
<feature type="transmembrane region" description="Helical" evidence="8">
    <location>
        <begin position="181"/>
        <end position="200"/>
    </location>
</feature>
<keyword evidence="4 8" id="KW-0808">Transferase</keyword>
<dbReference type="NCBIfam" id="TIGR00751">
    <property type="entry name" value="menA"/>
    <property type="match status" value="1"/>
</dbReference>
<dbReference type="PANTHER" id="PTHR13929">
    <property type="entry name" value="1,4-DIHYDROXY-2-NAPHTHOATE OCTAPRENYLTRANSFERASE"/>
    <property type="match status" value="1"/>
</dbReference>
<dbReference type="Pfam" id="PF01040">
    <property type="entry name" value="UbiA"/>
    <property type="match status" value="1"/>
</dbReference>
<keyword evidence="7 8" id="KW-0472">Membrane</keyword>
<dbReference type="PANTHER" id="PTHR13929:SF0">
    <property type="entry name" value="UBIA PRENYLTRANSFERASE DOMAIN-CONTAINING PROTEIN 1"/>
    <property type="match status" value="1"/>
</dbReference>
<evidence type="ECO:0000256" key="5">
    <source>
        <dbReference type="ARBA" id="ARBA00022692"/>
    </source>
</evidence>
<dbReference type="InterPro" id="IPR004657">
    <property type="entry name" value="MenA"/>
</dbReference>
<dbReference type="GO" id="GO:0005886">
    <property type="term" value="C:plasma membrane"/>
    <property type="evidence" value="ECO:0007669"/>
    <property type="project" value="UniProtKB-SubCell"/>
</dbReference>
<name>A0AAU7V689_9ACTO</name>
<evidence type="ECO:0000256" key="2">
    <source>
        <dbReference type="ARBA" id="ARBA00022428"/>
    </source>
</evidence>
<dbReference type="GO" id="GO:0042371">
    <property type="term" value="P:vitamin K biosynthetic process"/>
    <property type="evidence" value="ECO:0007669"/>
    <property type="project" value="TreeGrafter"/>
</dbReference>
<comment type="similarity">
    <text evidence="8">Belongs to the MenA family. Type 1 subfamily.</text>
</comment>
<proteinExistence type="inferred from homology"/>
<feature type="transmembrane region" description="Helical" evidence="8">
    <location>
        <begin position="147"/>
        <end position="169"/>
    </location>
</feature>
<gene>
    <name evidence="8" type="primary">menA</name>
    <name evidence="10" type="ORF">SAC06_09115</name>
</gene>
<keyword evidence="3 8" id="KW-1003">Cell membrane</keyword>
<keyword evidence="2 8" id="KW-0474">Menaquinone biosynthesis</keyword>
<dbReference type="GO" id="GO:0046428">
    <property type="term" value="F:1,4-dihydroxy-2-naphthoate polyprenyltransferase activity"/>
    <property type="evidence" value="ECO:0007669"/>
    <property type="project" value="UniProtKB-UniRule"/>
</dbReference>
<sequence length="305" mass="31605">MSSHLPELPARPTWRDWLEGARLRTLPAAAAPVLVGAGAAAQLGAFSWGKSVLALLVALLLQVGVNFANDYSDGIRGTDQVRVGPVRLTASGLVPQRQVLALALGCFALAGLAGLALVAWAGTWWFLLVGALAIAVAWFYTGGKNPYGYLGVGLSELFVFVFFGLVATVGTNWVQAYAAPAWLWLAASGMGLASVSLLLVNNLRDIPTDREVGKTTVAVRMGDRASRLVFLALLVAASLLGAGGLALGASWVWALWLAVVLLVVSIPAALPVLAGATGPGLIVALRNTGLYTLIYGVLVGALLAL</sequence>
<accession>A0AAU7V689</accession>
<evidence type="ECO:0000256" key="6">
    <source>
        <dbReference type="ARBA" id="ARBA00022989"/>
    </source>
</evidence>
<dbReference type="Gene3D" id="1.20.120.1780">
    <property type="entry name" value="UbiA prenyltransferase"/>
    <property type="match status" value="1"/>
</dbReference>
<comment type="catalytic activity">
    <reaction evidence="8">
        <text>an all-trans-polyprenyl diphosphate + 1,4-dihydroxy-2-naphthoate + H(+) = a 2-demethylmenaquinol + CO2 + diphosphate</text>
        <dbReference type="Rhea" id="RHEA:26478"/>
        <dbReference type="Rhea" id="RHEA-COMP:9563"/>
        <dbReference type="Rhea" id="RHEA-COMP:9564"/>
        <dbReference type="ChEBI" id="CHEBI:11173"/>
        <dbReference type="ChEBI" id="CHEBI:15378"/>
        <dbReference type="ChEBI" id="CHEBI:16526"/>
        <dbReference type="ChEBI" id="CHEBI:33019"/>
        <dbReference type="ChEBI" id="CHEBI:55437"/>
        <dbReference type="ChEBI" id="CHEBI:58914"/>
        <dbReference type="EC" id="2.5.1.74"/>
    </reaction>
</comment>
<dbReference type="EC" id="2.5.1.74" evidence="8 9"/>
<evidence type="ECO:0000256" key="3">
    <source>
        <dbReference type="ARBA" id="ARBA00022475"/>
    </source>
</evidence>